<dbReference type="InterPro" id="IPR050351">
    <property type="entry name" value="BphY/WalK/GraS-like"/>
</dbReference>
<name>A0A7G9B5H5_9FIRM</name>
<dbReference type="PANTHER" id="PTHR45453:SF1">
    <property type="entry name" value="PHOSPHATE REGULON SENSOR PROTEIN PHOR"/>
    <property type="match status" value="1"/>
</dbReference>
<protein>
    <recommendedName>
        <fullName evidence="3">histidine kinase</fullName>
        <ecNumber evidence="3">2.7.13.3</ecNumber>
    </recommendedName>
</protein>
<dbReference type="EMBL" id="CP060490">
    <property type="protein sequence ID" value="QNL44806.1"/>
    <property type="molecule type" value="Genomic_DNA"/>
</dbReference>
<dbReference type="Gene3D" id="3.30.565.10">
    <property type="entry name" value="Histidine kinase-like ATPase, C-terminal domain"/>
    <property type="match status" value="1"/>
</dbReference>
<evidence type="ECO:0000256" key="5">
    <source>
        <dbReference type="ARBA" id="ARBA00022679"/>
    </source>
</evidence>
<dbReference type="GO" id="GO:0005886">
    <property type="term" value="C:plasma membrane"/>
    <property type="evidence" value="ECO:0007669"/>
    <property type="project" value="TreeGrafter"/>
</dbReference>
<dbReference type="CDD" id="cd00082">
    <property type="entry name" value="HisKA"/>
    <property type="match status" value="1"/>
</dbReference>
<evidence type="ECO:0000256" key="8">
    <source>
        <dbReference type="SAM" id="Phobius"/>
    </source>
</evidence>
<evidence type="ECO:0000256" key="6">
    <source>
        <dbReference type="ARBA" id="ARBA00022777"/>
    </source>
</evidence>
<keyword evidence="4" id="KW-0597">Phosphoprotein</keyword>
<keyword evidence="8" id="KW-0472">Membrane</keyword>
<dbReference type="Proteomes" id="UP000515960">
    <property type="component" value="Chromosome"/>
</dbReference>
<dbReference type="KEGG" id="ohi:H8790_01760"/>
<evidence type="ECO:0000256" key="3">
    <source>
        <dbReference type="ARBA" id="ARBA00012438"/>
    </source>
</evidence>
<dbReference type="InterPro" id="IPR035965">
    <property type="entry name" value="PAS-like_dom_sf"/>
</dbReference>
<evidence type="ECO:0000313" key="11">
    <source>
        <dbReference type="Proteomes" id="UP000515960"/>
    </source>
</evidence>
<dbReference type="SUPFAM" id="SSF55874">
    <property type="entry name" value="ATPase domain of HSP90 chaperone/DNA topoisomerase II/histidine kinase"/>
    <property type="match status" value="1"/>
</dbReference>
<dbReference type="SMART" id="SM00388">
    <property type="entry name" value="HisKA"/>
    <property type="match status" value="1"/>
</dbReference>
<accession>A0A7G9B5H5</accession>
<dbReference type="InterPro" id="IPR003594">
    <property type="entry name" value="HATPase_dom"/>
</dbReference>
<feature type="domain" description="Histidine kinase" evidence="9">
    <location>
        <begin position="337"/>
        <end position="548"/>
    </location>
</feature>
<sequence>MTKRIFRSIVLSSVAVLLASTALIMGVLYEYFTARLEVELATETGYIAQGVLMEGERYLRGLKPGNSRITWVDADGSVLYDNREDASTMENHAGREEIRQALESGTGSSSRYSDTLSQQTIYYAQRLSDNTVLRVSSQKYTVWVLLLQMLQPAMFILLAALVLGLFLASRLSRKIIRPINALDLQHPGEGECYDELAPLLGRIRSQNEVIGRQMEELGRRQKEFIAITENMSEGFLIVDRATNILSYNSAALRLLEAQAPEGASILALNRSWAVRSAVESALAGRRCEQRMEQDGRVEQLIANPVREGRQVTGAVLVILDVTEKEQREALRREFTANVSHELKTPLTSILGTAEILENGMVKSEDVGHFAGNIRKEAQRLIDLVGDIIKLSRLDEGDSGAKWEEVELLALSRSVARQLSDAAQRARVSLRVEGEAAAVPGVRQIVEEMLYNLCDNAVAYNRPGGSVTVEVSKEADGARVTVSDTGTGIPKDQQSRIFERFYRVDKSRSSKGTGLGLSIVKHGALFLGASVEVESEVGRGSTFTLHFKG</sequence>
<evidence type="ECO:0000313" key="10">
    <source>
        <dbReference type="EMBL" id="QNL44806.1"/>
    </source>
</evidence>
<feature type="transmembrane region" description="Helical" evidence="8">
    <location>
        <begin position="140"/>
        <end position="168"/>
    </location>
</feature>
<dbReference type="PRINTS" id="PR00344">
    <property type="entry name" value="BCTRLSENSOR"/>
</dbReference>
<dbReference type="FunFam" id="1.10.287.130:FF:000001">
    <property type="entry name" value="Two-component sensor histidine kinase"/>
    <property type="match status" value="1"/>
</dbReference>
<keyword evidence="8" id="KW-0812">Transmembrane</keyword>
<organism evidence="10 11">
    <name type="scientific">Oscillibacter hominis</name>
    <dbReference type="NCBI Taxonomy" id="2763056"/>
    <lineage>
        <taxon>Bacteria</taxon>
        <taxon>Bacillati</taxon>
        <taxon>Bacillota</taxon>
        <taxon>Clostridia</taxon>
        <taxon>Eubacteriales</taxon>
        <taxon>Oscillospiraceae</taxon>
        <taxon>Oscillibacter</taxon>
    </lineage>
</organism>
<dbReference type="InterPro" id="IPR005467">
    <property type="entry name" value="His_kinase_dom"/>
</dbReference>
<evidence type="ECO:0000256" key="2">
    <source>
        <dbReference type="ARBA" id="ARBA00004370"/>
    </source>
</evidence>
<dbReference type="PROSITE" id="PS50109">
    <property type="entry name" value="HIS_KIN"/>
    <property type="match status" value="1"/>
</dbReference>
<comment type="catalytic activity">
    <reaction evidence="1">
        <text>ATP + protein L-histidine = ADP + protein N-phospho-L-histidine.</text>
        <dbReference type="EC" id="2.7.13.3"/>
    </reaction>
</comment>
<dbReference type="CDD" id="cd00075">
    <property type="entry name" value="HATPase"/>
    <property type="match status" value="1"/>
</dbReference>
<dbReference type="GO" id="GO:0016036">
    <property type="term" value="P:cellular response to phosphate starvation"/>
    <property type="evidence" value="ECO:0007669"/>
    <property type="project" value="TreeGrafter"/>
</dbReference>
<dbReference type="SUPFAM" id="SSF55785">
    <property type="entry name" value="PYP-like sensor domain (PAS domain)"/>
    <property type="match status" value="1"/>
</dbReference>
<dbReference type="EC" id="2.7.13.3" evidence="3"/>
<dbReference type="PANTHER" id="PTHR45453">
    <property type="entry name" value="PHOSPHATE REGULON SENSOR PROTEIN PHOR"/>
    <property type="match status" value="1"/>
</dbReference>
<keyword evidence="8" id="KW-1133">Transmembrane helix</keyword>
<gene>
    <name evidence="10" type="ORF">H8790_01760</name>
</gene>
<evidence type="ECO:0000256" key="4">
    <source>
        <dbReference type="ARBA" id="ARBA00022553"/>
    </source>
</evidence>
<evidence type="ECO:0000256" key="7">
    <source>
        <dbReference type="ARBA" id="ARBA00023012"/>
    </source>
</evidence>
<dbReference type="InterPro" id="IPR004358">
    <property type="entry name" value="Sig_transdc_His_kin-like_C"/>
</dbReference>
<evidence type="ECO:0000259" key="9">
    <source>
        <dbReference type="PROSITE" id="PS50109"/>
    </source>
</evidence>
<keyword evidence="5" id="KW-0808">Transferase</keyword>
<dbReference type="InterPro" id="IPR036890">
    <property type="entry name" value="HATPase_C_sf"/>
</dbReference>
<keyword evidence="11" id="KW-1185">Reference proteome</keyword>
<feature type="transmembrane region" description="Helical" evidence="8">
    <location>
        <begin position="9"/>
        <end position="29"/>
    </location>
</feature>
<keyword evidence="6 10" id="KW-0418">Kinase</keyword>
<evidence type="ECO:0000256" key="1">
    <source>
        <dbReference type="ARBA" id="ARBA00000085"/>
    </source>
</evidence>
<dbReference type="SMART" id="SM00387">
    <property type="entry name" value="HATPase_c"/>
    <property type="match status" value="1"/>
</dbReference>
<dbReference type="GO" id="GO:0004721">
    <property type="term" value="F:phosphoprotein phosphatase activity"/>
    <property type="evidence" value="ECO:0007669"/>
    <property type="project" value="TreeGrafter"/>
</dbReference>
<dbReference type="RefSeq" id="WP_187333390.1">
    <property type="nucleotide sequence ID" value="NZ_CP060490.1"/>
</dbReference>
<dbReference type="Pfam" id="PF00512">
    <property type="entry name" value="HisKA"/>
    <property type="match status" value="1"/>
</dbReference>
<dbReference type="AlphaFoldDB" id="A0A7G9B5H5"/>
<dbReference type="GO" id="GO:0000155">
    <property type="term" value="F:phosphorelay sensor kinase activity"/>
    <property type="evidence" value="ECO:0007669"/>
    <property type="project" value="InterPro"/>
</dbReference>
<dbReference type="InterPro" id="IPR036097">
    <property type="entry name" value="HisK_dim/P_sf"/>
</dbReference>
<dbReference type="Gene3D" id="3.30.450.20">
    <property type="entry name" value="PAS domain"/>
    <property type="match status" value="1"/>
</dbReference>
<proteinExistence type="predicted"/>
<reference evidence="10 11" key="1">
    <citation type="submission" date="2020-08" db="EMBL/GenBank/DDBJ databases">
        <authorList>
            <person name="Liu C."/>
            <person name="Sun Q."/>
        </authorList>
    </citation>
    <scope>NUCLEOTIDE SEQUENCE [LARGE SCALE GENOMIC DNA]</scope>
    <source>
        <strain evidence="10 11">NSJ-62</strain>
    </source>
</reference>
<comment type="subcellular location">
    <subcellularLocation>
        <location evidence="2">Membrane</location>
    </subcellularLocation>
</comment>
<dbReference type="Gene3D" id="1.10.287.130">
    <property type="match status" value="1"/>
</dbReference>
<dbReference type="Pfam" id="PF02518">
    <property type="entry name" value="HATPase_c"/>
    <property type="match status" value="1"/>
</dbReference>
<dbReference type="InterPro" id="IPR003661">
    <property type="entry name" value="HisK_dim/P_dom"/>
</dbReference>
<keyword evidence="7" id="KW-0902">Two-component regulatory system</keyword>
<dbReference type="SUPFAM" id="SSF47384">
    <property type="entry name" value="Homodimeric domain of signal transducing histidine kinase"/>
    <property type="match status" value="1"/>
</dbReference>